<dbReference type="AlphaFoldDB" id="A0A4Z2I0R9"/>
<evidence type="ECO:0000313" key="3">
    <source>
        <dbReference type="Proteomes" id="UP000314294"/>
    </source>
</evidence>
<feature type="compositionally biased region" description="Polar residues" evidence="1">
    <location>
        <begin position="17"/>
        <end position="26"/>
    </location>
</feature>
<sequence>MKSASEPWRGQVRPSVSARSASQTNPEGIIHARCREKRKAQQNLQIAQRSESSIFDAADLLPNYVV</sequence>
<organism evidence="2 3">
    <name type="scientific">Liparis tanakae</name>
    <name type="common">Tanaka's snailfish</name>
    <dbReference type="NCBI Taxonomy" id="230148"/>
    <lineage>
        <taxon>Eukaryota</taxon>
        <taxon>Metazoa</taxon>
        <taxon>Chordata</taxon>
        <taxon>Craniata</taxon>
        <taxon>Vertebrata</taxon>
        <taxon>Euteleostomi</taxon>
        <taxon>Actinopterygii</taxon>
        <taxon>Neopterygii</taxon>
        <taxon>Teleostei</taxon>
        <taxon>Neoteleostei</taxon>
        <taxon>Acanthomorphata</taxon>
        <taxon>Eupercaria</taxon>
        <taxon>Perciformes</taxon>
        <taxon>Cottioidei</taxon>
        <taxon>Cottales</taxon>
        <taxon>Liparidae</taxon>
        <taxon>Liparis</taxon>
    </lineage>
</organism>
<gene>
    <name evidence="2" type="ORF">EYF80_018339</name>
</gene>
<comment type="caution">
    <text evidence="2">The sequence shown here is derived from an EMBL/GenBank/DDBJ whole genome shotgun (WGS) entry which is preliminary data.</text>
</comment>
<keyword evidence="3" id="KW-1185">Reference proteome</keyword>
<accession>A0A4Z2I0R9</accession>
<reference evidence="2 3" key="1">
    <citation type="submission" date="2019-03" db="EMBL/GenBank/DDBJ databases">
        <title>First draft genome of Liparis tanakae, snailfish: a comprehensive survey of snailfish specific genes.</title>
        <authorList>
            <person name="Kim W."/>
            <person name="Song I."/>
            <person name="Jeong J.-H."/>
            <person name="Kim D."/>
            <person name="Kim S."/>
            <person name="Ryu S."/>
            <person name="Song J.Y."/>
            <person name="Lee S.K."/>
        </authorList>
    </citation>
    <scope>NUCLEOTIDE SEQUENCE [LARGE SCALE GENOMIC DNA]</scope>
    <source>
        <tissue evidence="2">Muscle</tissue>
    </source>
</reference>
<name>A0A4Z2I0R9_9TELE</name>
<dbReference type="EMBL" id="SRLO01000150">
    <property type="protein sequence ID" value="TNN71390.1"/>
    <property type="molecule type" value="Genomic_DNA"/>
</dbReference>
<feature type="region of interest" description="Disordered" evidence="1">
    <location>
        <begin position="1"/>
        <end position="29"/>
    </location>
</feature>
<proteinExistence type="predicted"/>
<dbReference type="Proteomes" id="UP000314294">
    <property type="component" value="Unassembled WGS sequence"/>
</dbReference>
<evidence type="ECO:0000313" key="2">
    <source>
        <dbReference type="EMBL" id="TNN71390.1"/>
    </source>
</evidence>
<evidence type="ECO:0000256" key="1">
    <source>
        <dbReference type="SAM" id="MobiDB-lite"/>
    </source>
</evidence>
<protein>
    <submittedName>
        <fullName evidence="2">Uncharacterized protein</fullName>
    </submittedName>
</protein>